<name>A0ABT6BDY7_9GAMM</name>
<keyword evidence="4" id="KW-0472">Membrane</keyword>
<evidence type="ECO:0000259" key="5">
    <source>
        <dbReference type="PROSITE" id="PS50109"/>
    </source>
</evidence>
<dbReference type="InterPro" id="IPR003594">
    <property type="entry name" value="HATPase_dom"/>
</dbReference>
<evidence type="ECO:0000256" key="2">
    <source>
        <dbReference type="ARBA" id="ARBA00012438"/>
    </source>
</evidence>
<keyword evidence="4" id="KW-0812">Transmembrane</keyword>
<feature type="transmembrane region" description="Helical" evidence="4">
    <location>
        <begin position="74"/>
        <end position="92"/>
    </location>
</feature>
<dbReference type="CDD" id="cd00075">
    <property type="entry name" value="HATPase"/>
    <property type="match status" value="1"/>
</dbReference>
<keyword evidence="6" id="KW-0418">Kinase</keyword>
<accession>A0ABT6BDY7</accession>
<dbReference type="EMBL" id="JARJJS010000002">
    <property type="protein sequence ID" value="MDF4025422.1"/>
    <property type="molecule type" value="Genomic_DNA"/>
</dbReference>
<protein>
    <recommendedName>
        <fullName evidence="2">histidine kinase</fullName>
        <ecNumber evidence="2">2.7.13.3</ecNumber>
    </recommendedName>
</protein>
<dbReference type="GO" id="GO:0016301">
    <property type="term" value="F:kinase activity"/>
    <property type="evidence" value="ECO:0007669"/>
    <property type="project" value="UniProtKB-KW"/>
</dbReference>
<dbReference type="InterPro" id="IPR004358">
    <property type="entry name" value="Sig_transdc_His_kin-like_C"/>
</dbReference>
<dbReference type="PANTHER" id="PTHR43547">
    <property type="entry name" value="TWO-COMPONENT HISTIDINE KINASE"/>
    <property type="match status" value="1"/>
</dbReference>
<dbReference type="InterPro" id="IPR036890">
    <property type="entry name" value="HATPase_C_sf"/>
</dbReference>
<evidence type="ECO:0000256" key="3">
    <source>
        <dbReference type="ARBA" id="ARBA00022553"/>
    </source>
</evidence>
<dbReference type="PANTHER" id="PTHR43547:SF2">
    <property type="entry name" value="HYBRID SIGNAL TRANSDUCTION HISTIDINE KINASE C"/>
    <property type="match status" value="1"/>
</dbReference>
<comment type="caution">
    <text evidence="6">The sequence shown here is derived from an EMBL/GenBank/DDBJ whole genome shotgun (WGS) entry which is preliminary data.</text>
</comment>
<dbReference type="Pfam" id="PF02518">
    <property type="entry name" value="HATPase_c"/>
    <property type="match status" value="1"/>
</dbReference>
<reference evidence="6 7" key="1">
    <citation type="journal article" date="2024" name="Curr. Microbiol.">
        <title>Luteibacter sahnii sp. nov., A Novel Yellow-Colored Xanthomonadin Pigment Producing Probiotic Bacterium from Healthy Rice Seed Microbiome.</title>
        <authorList>
            <person name="Jaiswal G."/>
            <person name="Rana R."/>
            <person name="Nayak P.K."/>
            <person name="Chouhan R."/>
            <person name="Gandhi S.G."/>
            <person name="Patel H.K."/>
            <person name="Patil P.B."/>
        </authorList>
    </citation>
    <scope>NUCLEOTIDE SEQUENCE [LARGE SCALE GENOMIC DNA]</scope>
    <source>
        <strain evidence="6 7">PPL201</strain>
    </source>
</reference>
<evidence type="ECO:0000313" key="7">
    <source>
        <dbReference type="Proteomes" id="UP001528850"/>
    </source>
</evidence>
<dbReference type="SUPFAM" id="SSF55874">
    <property type="entry name" value="ATPase domain of HSP90 chaperone/DNA topoisomerase II/histidine kinase"/>
    <property type="match status" value="1"/>
</dbReference>
<dbReference type="EC" id="2.7.13.3" evidence="2"/>
<dbReference type="InterPro" id="IPR036097">
    <property type="entry name" value="HisK_dim/P_sf"/>
</dbReference>
<gene>
    <name evidence="6" type="ORF">P3W24_10645</name>
</gene>
<comment type="catalytic activity">
    <reaction evidence="1">
        <text>ATP + protein L-histidine = ADP + protein N-phospho-L-histidine.</text>
        <dbReference type="EC" id="2.7.13.3"/>
    </reaction>
</comment>
<keyword evidence="4" id="KW-1133">Transmembrane helix</keyword>
<evidence type="ECO:0000256" key="1">
    <source>
        <dbReference type="ARBA" id="ARBA00000085"/>
    </source>
</evidence>
<dbReference type="SUPFAM" id="SSF47384">
    <property type="entry name" value="Homodimeric domain of signal transducing histidine kinase"/>
    <property type="match status" value="1"/>
</dbReference>
<feature type="transmembrane region" description="Helical" evidence="4">
    <location>
        <begin position="45"/>
        <end position="62"/>
    </location>
</feature>
<proteinExistence type="predicted"/>
<feature type="transmembrane region" description="Helical" evidence="4">
    <location>
        <begin position="178"/>
        <end position="198"/>
    </location>
</feature>
<sequence length="459" mass="51410">MSPPPEPAPVERKPFVKMQLWLLLRAMARFETTMFLRTRYSQPKMVAIGVVGSFCLAVYYPVWAYLFPQPYENLPMRLICSATFIPLALLPWWPRRLRTHLPTYWYFAMTVAMPFFVGYMTLRNATPAWLMTHLACVMLLMMLFDIASFLVVFTLGSLMAFLVFALSPEAHMHTRTMLEYVPLLLFAMVGGATCTVSSNVADQSRIDALTAASNNIAHELRTPLGSLRIAAKAVARYMPDLLRSHRLAEQGGLPVPDIRTQNLHALERSIGVMEREVTYANTIIDMLLLSARPIGEVPLVPLTARACVEQALRRFPYGSRAERERITLAPTGDFPLRGEETLVVHILFNLLRNALFHTDRAGKGQIEVFIEPDDDGNRIRVHDTGPGIPPDVLPRIFNRFYSYASDSAGTGTVTGLGIGLAFCRAAMEHMGGSIVCRTNLGEFTEFTLTFPHPDSGDRQ</sequence>
<dbReference type="InterPro" id="IPR005467">
    <property type="entry name" value="His_kinase_dom"/>
</dbReference>
<feature type="transmembrane region" description="Helical" evidence="4">
    <location>
        <begin position="142"/>
        <end position="166"/>
    </location>
</feature>
<dbReference type="SMART" id="SM00388">
    <property type="entry name" value="HisKA"/>
    <property type="match status" value="1"/>
</dbReference>
<dbReference type="InterPro" id="IPR003661">
    <property type="entry name" value="HisK_dim/P_dom"/>
</dbReference>
<dbReference type="Proteomes" id="UP001528850">
    <property type="component" value="Unassembled WGS sequence"/>
</dbReference>
<dbReference type="RefSeq" id="WP_320549923.1">
    <property type="nucleotide sequence ID" value="NZ_JAQLOK010000001.1"/>
</dbReference>
<organism evidence="6 7">
    <name type="scientific">Luteibacter sahnii</name>
    <dbReference type="NCBI Taxonomy" id="3021977"/>
    <lineage>
        <taxon>Bacteria</taxon>
        <taxon>Pseudomonadati</taxon>
        <taxon>Pseudomonadota</taxon>
        <taxon>Gammaproteobacteria</taxon>
        <taxon>Lysobacterales</taxon>
        <taxon>Rhodanobacteraceae</taxon>
        <taxon>Luteibacter</taxon>
    </lineage>
</organism>
<dbReference type="PROSITE" id="PS50109">
    <property type="entry name" value="HIS_KIN"/>
    <property type="match status" value="1"/>
</dbReference>
<dbReference type="CDD" id="cd00082">
    <property type="entry name" value="HisKA"/>
    <property type="match status" value="1"/>
</dbReference>
<keyword evidence="3" id="KW-0597">Phosphoprotein</keyword>
<evidence type="ECO:0000256" key="4">
    <source>
        <dbReference type="SAM" id="Phobius"/>
    </source>
</evidence>
<keyword evidence="7" id="KW-1185">Reference proteome</keyword>
<keyword evidence="6" id="KW-0808">Transferase</keyword>
<feature type="transmembrane region" description="Helical" evidence="4">
    <location>
        <begin position="104"/>
        <end position="122"/>
    </location>
</feature>
<evidence type="ECO:0000313" key="6">
    <source>
        <dbReference type="EMBL" id="MDF4025422.1"/>
    </source>
</evidence>
<dbReference type="SMART" id="SM00387">
    <property type="entry name" value="HATPase_c"/>
    <property type="match status" value="1"/>
</dbReference>
<dbReference type="Gene3D" id="3.30.565.10">
    <property type="entry name" value="Histidine kinase-like ATPase, C-terminal domain"/>
    <property type="match status" value="1"/>
</dbReference>
<dbReference type="Gene3D" id="1.10.287.130">
    <property type="match status" value="1"/>
</dbReference>
<dbReference type="PRINTS" id="PR00344">
    <property type="entry name" value="BCTRLSENSOR"/>
</dbReference>
<feature type="domain" description="Histidine kinase" evidence="5">
    <location>
        <begin position="215"/>
        <end position="454"/>
    </location>
</feature>